<reference evidence="4" key="1">
    <citation type="submission" date="2011-08" db="EMBL/GenBank/DDBJ databases">
        <authorList>
            <person name="Rombauts S."/>
        </authorList>
    </citation>
    <scope>NUCLEOTIDE SEQUENCE</scope>
    <source>
        <strain evidence="4">London</strain>
    </source>
</reference>
<evidence type="ECO:0000313" key="3">
    <source>
        <dbReference type="EnsemblMetazoa" id="tetur23g00350.1"/>
    </source>
</evidence>
<sequence>MWTRKEYILLIVSSIVTVALSANSPATNSNGSNRQAGAAAGTGILNVISSMIPGAIGNVLPMVLLFGLGALMVPALGLGLLLREGRRSEPYLYHYRSFPSFKINTSALVDGASDVLDRVMKALDNVDKKYN</sequence>
<name>T1KVE6_TETUR</name>
<keyword evidence="1" id="KW-1133">Transmembrane helix</keyword>
<evidence type="ECO:0000256" key="2">
    <source>
        <dbReference type="SAM" id="SignalP"/>
    </source>
</evidence>
<dbReference type="Proteomes" id="UP000015104">
    <property type="component" value="Unassembled WGS sequence"/>
</dbReference>
<dbReference type="OrthoDB" id="6500945at2759"/>
<reference evidence="3" key="2">
    <citation type="submission" date="2015-06" db="UniProtKB">
        <authorList>
            <consortium name="EnsemblMetazoa"/>
        </authorList>
    </citation>
    <scope>IDENTIFICATION</scope>
</reference>
<feature type="transmembrane region" description="Helical" evidence="1">
    <location>
        <begin position="62"/>
        <end position="82"/>
    </location>
</feature>
<dbReference type="EnsemblMetazoa" id="tetur23g00350.1">
    <property type="protein sequence ID" value="tetur23g00350.1"/>
    <property type="gene ID" value="tetur23g00350"/>
</dbReference>
<dbReference type="KEGG" id="tut:107367727"/>
<dbReference type="AlphaFoldDB" id="T1KVE6"/>
<keyword evidence="2" id="KW-0732">Signal</keyword>
<feature type="chain" id="PRO_5004581177" evidence="2">
    <location>
        <begin position="22"/>
        <end position="131"/>
    </location>
</feature>
<proteinExistence type="predicted"/>
<evidence type="ECO:0000313" key="4">
    <source>
        <dbReference type="Proteomes" id="UP000015104"/>
    </source>
</evidence>
<dbReference type="OMA" id="WTRKEYI"/>
<gene>
    <name evidence="3" type="primary">107367727</name>
</gene>
<accession>T1KVE6</accession>
<keyword evidence="1" id="KW-0472">Membrane</keyword>
<dbReference type="EMBL" id="CAEY01000612">
    <property type="status" value="NOT_ANNOTATED_CDS"/>
    <property type="molecule type" value="Genomic_DNA"/>
</dbReference>
<protein>
    <submittedName>
        <fullName evidence="3">Uncharacterized protein</fullName>
    </submittedName>
</protein>
<dbReference type="HOGENOM" id="CLU_1930220_0_0_1"/>
<keyword evidence="1" id="KW-0812">Transmembrane</keyword>
<keyword evidence="4" id="KW-1185">Reference proteome</keyword>
<evidence type="ECO:0000256" key="1">
    <source>
        <dbReference type="SAM" id="Phobius"/>
    </source>
</evidence>
<feature type="signal peptide" evidence="2">
    <location>
        <begin position="1"/>
        <end position="21"/>
    </location>
</feature>
<organism evidence="3 4">
    <name type="scientific">Tetranychus urticae</name>
    <name type="common">Two-spotted spider mite</name>
    <dbReference type="NCBI Taxonomy" id="32264"/>
    <lineage>
        <taxon>Eukaryota</taxon>
        <taxon>Metazoa</taxon>
        <taxon>Ecdysozoa</taxon>
        <taxon>Arthropoda</taxon>
        <taxon>Chelicerata</taxon>
        <taxon>Arachnida</taxon>
        <taxon>Acari</taxon>
        <taxon>Acariformes</taxon>
        <taxon>Trombidiformes</taxon>
        <taxon>Prostigmata</taxon>
        <taxon>Eleutherengona</taxon>
        <taxon>Raphignathae</taxon>
        <taxon>Tetranychoidea</taxon>
        <taxon>Tetranychidae</taxon>
        <taxon>Tetranychus</taxon>
    </lineage>
</organism>